<dbReference type="EMBL" id="JACFYJ010000010">
    <property type="protein sequence ID" value="MEI5997345.1"/>
    <property type="molecule type" value="Genomic_DNA"/>
</dbReference>
<evidence type="ECO:0000256" key="2">
    <source>
        <dbReference type="SAM" id="Phobius"/>
    </source>
</evidence>
<comment type="caution">
    <text evidence="3">The sequence shown here is derived from an EMBL/GenBank/DDBJ whole genome shotgun (WGS) entry which is preliminary data.</text>
</comment>
<feature type="region of interest" description="Disordered" evidence="1">
    <location>
        <begin position="1"/>
        <end position="24"/>
    </location>
</feature>
<reference evidence="3 4" key="1">
    <citation type="journal article" date="2022" name="Arch. Microbiol.">
        <title>Paraburkholderia bengalensis sp. nov. isolated from roots of Oryza sativa, IR64.</title>
        <authorList>
            <person name="Nag P."/>
            <person name="Mondal N."/>
            <person name="Sarkar J."/>
            <person name="Das S."/>
        </authorList>
    </citation>
    <scope>NUCLEOTIDE SEQUENCE [LARGE SCALE GENOMIC DNA]</scope>
    <source>
        <strain evidence="3 4">IR64_4_BI</strain>
    </source>
</reference>
<accession>A0ABU8IP54</accession>
<evidence type="ECO:0000256" key="1">
    <source>
        <dbReference type="SAM" id="MobiDB-lite"/>
    </source>
</evidence>
<name>A0ABU8IP54_9BURK</name>
<keyword evidence="4" id="KW-1185">Reference proteome</keyword>
<protein>
    <submittedName>
        <fullName evidence="3">Uncharacterized protein</fullName>
    </submittedName>
</protein>
<keyword evidence="2" id="KW-0812">Transmembrane</keyword>
<feature type="compositionally biased region" description="Basic and acidic residues" evidence="1">
    <location>
        <begin position="1"/>
        <end position="20"/>
    </location>
</feature>
<dbReference type="Proteomes" id="UP001386437">
    <property type="component" value="Unassembled WGS sequence"/>
</dbReference>
<feature type="transmembrane region" description="Helical" evidence="2">
    <location>
        <begin position="94"/>
        <end position="113"/>
    </location>
</feature>
<organism evidence="3 4">
    <name type="scientific">Paraburkholderia bengalensis</name>
    <dbReference type="NCBI Taxonomy" id="2747562"/>
    <lineage>
        <taxon>Bacteria</taxon>
        <taxon>Pseudomonadati</taxon>
        <taxon>Pseudomonadota</taxon>
        <taxon>Betaproteobacteria</taxon>
        <taxon>Burkholderiales</taxon>
        <taxon>Burkholderiaceae</taxon>
        <taxon>Paraburkholderia</taxon>
    </lineage>
</organism>
<evidence type="ECO:0000313" key="4">
    <source>
        <dbReference type="Proteomes" id="UP001386437"/>
    </source>
</evidence>
<keyword evidence="2" id="KW-0472">Membrane</keyword>
<sequence>MKAEADRSFRNAMRDADSQRAHGTSLPQVQRAAVQLAMTPRVLILGVCGWSLIEIPAEFDPAAGEMGIAALTLAKLAWTVIGIAAVRGMRRAQWIFSFLCGLSLVAIVPALPVELSESASIFTQSLIECVLKAGALLALCLPRVARPAAMQTVAWDDDDSEIQKP</sequence>
<gene>
    <name evidence="3" type="ORF">H3V53_09025</name>
</gene>
<evidence type="ECO:0000313" key="3">
    <source>
        <dbReference type="EMBL" id="MEI5997345.1"/>
    </source>
</evidence>
<keyword evidence="2" id="KW-1133">Transmembrane helix</keyword>
<proteinExistence type="predicted"/>